<dbReference type="KEGG" id="tet:TTHERM_00590060"/>
<dbReference type="InParanoid" id="I7M2B1"/>
<sequence>MADHHDDDFVKNYEDQDSSGEFEAKVNETISAHMKQTVNRPVSKSGRPESSRYNALNWKNGSGNSNNNIKDQDQQDSNREMAKNKEKEKEVIQDQQQSKNKQIYEALKKQSSQQLPNPVIQKMSKFIAFHHISLETFWKSSRIYVELDEFVEYCLDIGMSIQEWELETVQKELTDQDGYVTIKILCDKIQPWHNQENAMLEFIREKVLTMAQSSKKKFRVQSQKFARQQSAKNTISSQQQRPLSGYSQDFQQNQYMFHENKSKVYLQKHKEKEKDQDKFLNITISKNKNEHEYEALIKMGEANEIQEELKSRINYRAYKNSDGHMLVHMYDGERFVTEMTLIEFRREHTSLKLAYNKSKNLKIWDVLSENKKAIKGRDFSKNVQKNELQAPDQLETPGGGGTEAATGKKVKATRQQELKKVLLETMWLSNILNEQSGILNKKGINANNQLNKSYSALNVNRSMSASHQF</sequence>
<dbReference type="HOGENOM" id="CLU_663005_0_0_1"/>
<gene>
    <name evidence="2" type="ORF">TTHERM_00590060</name>
</gene>
<dbReference type="GeneID" id="7831816"/>
<accession>I7M2B1</accession>
<name>I7M2B1_TETTS</name>
<dbReference type="OMA" id="FQFDQHE"/>
<feature type="region of interest" description="Disordered" evidence="1">
    <location>
        <begin position="380"/>
        <end position="411"/>
    </location>
</feature>
<dbReference type="OrthoDB" id="295201at2759"/>
<evidence type="ECO:0000313" key="2">
    <source>
        <dbReference type="EMBL" id="EAR99669.1"/>
    </source>
</evidence>
<dbReference type="AlphaFoldDB" id="I7M2B1"/>
<feature type="compositionally biased region" description="Basic and acidic residues" evidence="1">
    <location>
        <begin position="70"/>
        <end position="92"/>
    </location>
</feature>
<dbReference type="eggNOG" id="ENOG502SJIE">
    <property type="taxonomic scope" value="Eukaryota"/>
</dbReference>
<feature type="compositionally biased region" description="Polar residues" evidence="1">
    <location>
        <begin position="28"/>
        <end position="42"/>
    </location>
</feature>
<protein>
    <submittedName>
        <fullName evidence="2">Uncharacterized protein</fullName>
    </submittedName>
</protein>
<feature type="compositionally biased region" description="Basic and acidic residues" evidence="1">
    <location>
        <begin position="1"/>
        <end position="14"/>
    </location>
</feature>
<dbReference type="RefSeq" id="XP_001019914.1">
    <property type="nucleotide sequence ID" value="XM_001019914.3"/>
</dbReference>
<evidence type="ECO:0000313" key="3">
    <source>
        <dbReference type="Proteomes" id="UP000009168"/>
    </source>
</evidence>
<feature type="region of interest" description="Disordered" evidence="1">
    <location>
        <begin position="1"/>
        <end position="97"/>
    </location>
</feature>
<dbReference type="EMBL" id="GG662637">
    <property type="protein sequence ID" value="EAR99669.1"/>
    <property type="molecule type" value="Genomic_DNA"/>
</dbReference>
<reference evidence="3" key="1">
    <citation type="journal article" date="2006" name="PLoS Biol.">
        <title>Macronuclear genome sequence of the ciliate Tetrahymena thermophila, a model eukaryote.</title>
        <authorList>
            <person name="Eisen J.A."/>
            <person name="Coyne R.S."/>
            <person name="Wu M."/>
            <person name="Wu D."/>
            <person name="Thiagarajan M."/>
            <person name="Wortman J.R."/>
            <person name="Badger J.H."/>
            <person name="Ren Q."/>
            <person name="Amedeo P."/>
            <person name="Jones K.M."/>
            <person name="Tallon L.J."/>
            <person name="Delcher A.L."/>
            <person name="Salzberg S.L."/>
            <person name="Silva J.C."/>
            <person name="Haas B.J."/>
            <person name="Majoros W.H."/>
            <person name="Farzad M."/>
            <person name="Carlton J.M."/>
            <person name="Smith R.K. Jr."/>
            <person name="Garg J."/>
            <person name="Pearlman R.E."/>
            <person name="Karrer K.M."/>
            <person name="Sun L."/>
            <person name="Manning G."/>
            <person name="Elde N.C."/>
            <person name="Turkewitz A.P."/>
            <person name="Asai D.J."/>
            <person name="Wilkes D.E."/>
            <person name="Wang Y."/>
            <person name="Cai H."/>
            <person name="Collins K."/>
            <person name="Stewart B.A."/>
            <person name="Lee S.R."/>
            <person name="Wilamowska K."/>
            <person name="Weinberg Z."/>
            <person name="Ruzzo W.L."/>
            <person name="Wloga D."/>
            <person name="Gaertig J."/>
            <person name="Frankel J."/>
            <person name="Tsao C.-C."/>
            <person name="Gorovsky M.A."/>
            <person name="Keeling P.J."/>
            <person name="Waller R.F."/>
            <person name="Patron N.J."/>
            <person name="Cherry J.M."/>
            <person name="Stover N.A."/>
            <person name="Krieger C.J."/>
            <person name="del Toro C."/>
            <person name="Ryder H.F."/>
            <person name="Williamson S.C."/>
            <person name="Barbeau R.A."/>
            <person name="Hamilton E.P."/>
            <person name="Orias E."/>
        </authorList>
    </citation>
    <scope>NUCLEOTIDE SEQUENCE [LARGE SCALE GENOMIC DNA]</scope>
    <source>
        <strain evidence="3">SB210</strain>
    </source>
</reference>
<evidence type="ECO:0000256" key="1">
    <source>
        <dbReference type="SAM" id="MobiDB-lite"/>
    </source>
</evidence>
<organism evidence="2 3">
    <name type="scientific">Tetrahymena thermophila (strain SB210)</name>
    <dbReference type="NCBI Taxonomy" id="312017"/>
    <lineage>
        <taxon>Eukaryota</taxon>
        <taxon>Sar</taxon>
        <taxon>Alveolata</taxon>
        <taxon>Ciliophora</taxon>
        <taxon>Intramacronucleata</taxon>
        <taxon>Oligohymenophorea</taxon>
        <taxon>Hymenostomatida</taxon>
        <taxon>Tetrahymenina</taxon>
        <taxon>Tetrahymenidae</taxon>
        <taxon>Tetrahymena</taxon>
    </lineage>
</organism>
<proteinExistence type="predicted"/>
<keyword evidence="3" id="KW-1185">Reference proteome</keyword>
<dbReference type="Proteomes" id="UP000009168">
    <property type="component" value="Unassembled WGS sequence"/>
</dbReference>